<protein>
    <submittedName>
        <fullName evidence="1">Uncharacterized protein</fullName>
    </submittedName>
</protein>
<proteinExistence type="predicted"/>
<evidence type="ECO:0000313" key="1">
    <source>
        <dbReference type="EMBL" id="MBB4105361.1"/>
    </source>
</evidence>
<organism evidence="1 2">
    <name type="scientific">Allorhizobium borbori</name>
    <dbReference type="NCBI Taxonomy" id="485907"/>
    <lineage>
        <taxon>Bacteria</taxon>
        <taxon>Pseudomonadati</taxon>
        <taxon>Pseudomonadota</taxon>
        <taxon>Alphaproteobacteria</taxon>
        <taxon>Hyphomicrobiales</taxon>
        <taxon>Rhizobiaceae</taxon>
        <taxon>Rhizobium/Agrobacterium group</taxon>
        <taxon>Allorhizobium</taxon>
    </lineage>
</organism>
<reference evidence="1 2" key="1">
    <citation type="submission" date="2020-08" db="EMBL/GenBank/DDBJ databases">
        <title>Genomic Encyclopedia of Type Strains, Phase IV (KMG-IV): sequencing the most valuable type-strain genomes for metagenomic binning, comparative biology and taxonomic classification.</title>
        <authorList>
            <person name="Goeker M."/>
        </authorList>
    </citation>
    <scope>NUCLEOTIDE SEQUENCE [LARGE SCALE GENOMIC DNA]</scope>
    <source>
        <strain evidence="1 2">DSM 26385</strain>
    </source>
</reference>
<keyword evidence="2" id="KW-1185">Reference proteome</keyword>
<dbReference type="AlphaFoldDB" id="A0A7W6K6Y9"/>
<gene>
    <name evidence="1" type="ORF">GGQ66_003948</name>
</gene>
<sequence length="71" mass="8030">MTKDMMDPRSLVEKSADADLLREMIGFAAEKLMELEIGLKTGAAYGEKNDLWTCPEKVEGELLKFDRSLIH</sequence>
<name>A0A7W6K6Y9_9HYPH</name>
<evidence type="ECO:0000313" key="2">
    <source>
        <dbReference type="Proteomes" id="UP000584824"/>
    </source>
</evidence>
<dbReference type="EMBL" id="JACIDU010000019">
    <property type="protein sequence ID" value="MBB4105361.1"/>
    <property type="molecule type" value="Genomic_DNA"/>
</dbReference>
<accession>A0A7W6K6Y9</accession>
<comment type="caution">
    <text evidence="1">The sequence shown here is derived from an EMBL/GenBank/DDBJ whole genome shotgun (WGS) entry which is preliminary data.</text>
</comment>
<dbReference type="Proteomes" id="UP000584824">
    <property type="component" value="Unassembled WGS sequence"/>
</dbReference>